<dbReference type="PANTHER" id="PTHR36166">
    <property type="entry name" value="CHROMOSOME 9, WHOLE GENOME SHOTGUN SEQUENCE"/>
    <property type="match status" value="1"/>
</dbReference>
<sequence>MYDLCKVIQTEIILQYFFNTKTMAKEIKTEILIKATPEKIWSILTNFSEYPNWNPFIKSVSGEVKAGNKITVKIEPPESKLMTFEPTILTFQANKELKWIGHLLFQGLFDGEHKFELIDNRNDTTTFKHSEKFKGILVGFLNLENTKKGFQSMNEKLKELAEE</sequence>
<dbReference type="Pfam" id="PF10604">
    <property type="entry name" value="Polyketide_cyc2"/>
    <property type="match status" value="1"/>
</dbReference>
<dbReference type="InterPro" id="IPR019587">
    <property type="entry name" value="Polyketide_cyclase/dehydratase"/>
</dbReference>
<organism evidence="1 2">
    <name type="scientific">Marivirga sericea</name>
    <dbReference type="NCBI Taxonomy" id="1028"/>
    <lineage>
        <taxon>Bacteria</taxon>
        <taxon>Pseudomonadati</taxon>
        <taxon>Bacteroidota</taxon>
        <taxon>Cytophagia</taxon>
        <taxon>Cytophagales</taxon>
        <taxon>Marivirgaceae</taxon>
        <taxon>Marivirga</taxon>
    </lineage>
</organism>
<gene>
    <name evidence="1" type="ORF">SAMN05661096_03848</name>
</gene>
<dbReference type="SUPFAM" id="SSF55961">
    <property type="entry name" value="Bet v1-like"/>
    <property type="match status" value="1"/>
</dbReference>
<evidence type="ECO:0000313" key="2">
    <source>
        <dbReference type="Proteomes" id="UP000193804"/>
    </source>
</evidence>
<name>A0A1X7LE25_9BACT</name>
<dbReference type="Gene3D" id="3.30.530.20">
    <property type="match status" value="1"/>
</dbReference>
<dbReference type="STRING" id="1028.SAMN05661096_03848"/>
<dbReference type="Proteomes" id="UP000193804">
    <property type="component" value="Unassembled WGS sequence"/>
</dbReference>
<dbReference type="CDD" id="cd07822">
    <property type="entry name" value="SRPBCC_4"/>
    <property type="match status" value="1"/>
</dbReference>
<dbReference type="EMBL" id="FXAW01000010">
    <property type="protein sequence ID" value="SMG51950.1"/>
    <property type="molecule type" value="Genomic_DNA"/>
</dbReference>
<dbReference type="AlphaFoldDB" id="A0A1X7LE25"/>
<evidence type="ECO:0008006" key="3">
    <source>
        <dbReference type="Google" id="ProtNLM"/>
    </source>
</evidence>
<proteinExistence type="predicted"/>
<protein>
    <recommendedName>
        <fullName evidence="3">Polyketide cyclase / dehydrase and lipid transport</fullName>
    </recommendedName>
</protein>
<evidence type="ECO:0000313" key="1">
    <source>
        <dbReference type="EMBL" id="SMG51950.1"/>
    </source>
</evidence>
<dbReference type="PANTHER" id="PTHR36166:SF1">
    <property type="entry name" value="SRPBCC DOMAIN-CONTAINING PROTEIN"/>
    <property type="match status" value="1"/>
</dbReference>
<reference evidence="2" key="1">
    <citation type="submission" date="2017-04" db="EMBL/GenBank/DDBJ databases">
        <authorList>
            <person name="Varghese N."/>
            <person name="Submissions S."/>
        </authorList>
    </citation>
    <scope>NUCLEOTIDE SEQUENCE [LARGE SCALE GENOMIC DNA]</scope>
    <source>
        <strain evidence="2">DSM 4125</strain>
    </source>
</reference>
<accession>A0A1X7LE25</accession>
<dbReference type="InterPro" id="IPR023393">
    <property type="entry name" value="START-like_dom_sf"/>
</dbReference>
<keyword evidence="2" id="KW-1185">Reference proteome</keyword>